<feature type="transmembrane region" description="Helical" evidence="11">
    <location>
        <begin position="218"/>
        <end position="239"/>
    </location>
</feature>
<feature type="transmembrane region" description="Helical" evidence="11">
    <location>
        <begin position="395"/>
        <end position="414"/>
    </location>
</feature>
<keyword evidence="2" id="KW-0813">Transport</keyword>
<feature type="transmembrane region" description="Helical" evidence="11">
    <location>
        <begin position="352"/>
        <end position="383"/>
    </location>
</feature>
<evidence type="ECO:0000256" key="4">
    <source>
        <dbReference type="ARBA" id="ARBA00022519"/>
    </source>
</evidence>
<protein>
    <recommendedName>
        <fullName evidence="10">Xylose transport system permease protein XylH</fullName>
    </recommendedName>
</protein>
<feature type="transmembrane region" description="Helical" evidence="11">
    <location>
        <begin position="264"/>
        <end position="284"/>
    </location>
</feature>
<feature type="transmembrane region" description="Helical" evidence="11">
    <location>
        <begin position="46"/>
        <end position="67"/>
    </location>
</feature>
<evidence type="ECO:0000256" key="8">
    <source>
        <dbReference type="ARBA" id="ARBA00023136"/>
    </source>
</evidence>
<dbReference type="AlphaFoldDB" id="A0A2M8WKF9"/>
<evidence type="ECO:0000256" key="9">
    <source>
        <dbReference type="ARBA" id="ARBA00035611"/>
    </source>
</evidence>
<dbReference type="PANTHER" id="PTHR32196">
    <property type="entry name" value="ABC TRANSPORTER PERMEASE PROTEIN YPHD-RELATED-RELATED"/>
    <property type="match status" value="1"/>
</dbReference>
<feature type="transmembrane region" description="Helical" evidence="11">
    <location>
        <begin position="175"/>
        <end position="198"/>
    </location>
</feature>
<keyword evidence="5" id="KW-0762">Sugar transport</keyword>
<sequence>MSGGLGNLIKTLQIDTRLLGMIGAFIVISLVFHVATGGTFLTPRNLFTLTLQTASVAVMATGMVFVIVTRNIDLSIGSLLGIIGMLMGVIQVQILPDIVGFGNPSIWIITVIIGLLLGAAIGGFQGWLIGYLTIPSFIVTLGGLLIWRGGAWWVSKGTTISPLDPTFIKLGGASGTIGVTASWALAIVGSILTILFLINTRRKHISHDFAVKPLWAEYALGAILVGAICGVTAIMNAYLVPTRILERRFAADGLEMPEGYTEAYGFPISVLIVLAVAIAMSIIAKKTRFGRYVFAMGGNPDAAELSGINTRWLTVKVFALMGALTAIAAVIASARLGSAGSSLGELDELRVIAAAVIGGTALAGGVGTIYGAILGALIMQALVSGMGMVGVDSPLQNMIVGGVLILAVWIDIVYRRKTGDA</sequence>
<evidence type="ECO:0000313" key="13">
    <source>
        <dbReference type="Proteomes" id="UP000228531"/>
    </source>
</evidence>
<reference evidence="12 13" key="1">
    <citation type="submission" date="2017-11" db="EMBL/GenBank/DDBJ databases">
        <title>Genomic Encyclopedia of Archaeal and Bacterial Type Strains, Phase II (KMG-II): From Individual Species to Whole Genera.</title>
        <authorList>
            <person name="Goeker M."/>
        </authorList>
    </citation>
    <scope>NUCLEOTIDE SEQUENCE [LARGE SCALE GENOMIC DNA]</scope>
    <source>
        <strain evidence="12 13">DSM 29128</strain>
    </source>
</reference>
<feature type="transmembrane region" description="Helical" evidence="11">
    <location>
        <begin position="313"/>
        <end position="332"/>
    </location>
</feature>
<keyword evidence="6 11" id="KW-0812">Transmembrane</keyword>
<dbReference type="CDD" id="cd06579">
    <property type="entry name" value="TM_PBP1_transp_AraH_like"/>
    <property type="match status" value="1"/>
</dbReference>
<gene>
    <name evidence="12" type="ORF">BC777_0231</name>
</gene>
<keyword evidence="4" id="KW-0997">Cell inner membrane</keyword>
<evidence type="ECO:0000313" key="12">
    <source>
        <dbReference type="EMBL" id="PJI91404.1"/>
    </source>
</evidence>
<evidence type="ECO:0000256" key="10">
    <source>
        <dbReference type="ARBA" id="ARBA00035686"/>
    </source>
</evidence>
<dbReference type="Proteomes" id="UP000228531">
    <property type="component" value="Unassembled WGS sequence"/>
</dbReference>
<keyword evidence="13" id="KW-1185">Reference proteome</keyword>
<evidence type="ECO:0000256" key="11">
    <source>
        <dbReference type="SAM" id="Phobius"/>
    </source>
</evidence>
<keyword evidence="8 11" id="KW-0472">Membrane</keyword>
<evidence type="ECO:0000256" key="1">
    <source>
        <dbReference type="ARBA" id="ARBA00004651"/>
    </source>
</evidence>
<evidence type="ECO:0000256" key="3">
    <source>
        <dbReference type="ARBA" id="ARBA00022475"/>
    </source>
</evidence>
<dbReference type="GO" id="GO:0022857">
    <property type="term" value="F:transmembrane transporter activity"/>
    <property type="evidence" value="ECO:0007669"/>
    <property type="project" value="InterPro"/>
</dbReference>
<feature type="transmembrane region" description="Helical" evidence="11">
    <location>
        <begin position="106"/>
        <end position="124"/>
    </location>
</feature>
<dbReference type="OrthoDB" id="192433at2"/>
<name>A0A2M8WKF9_9RHOB</name>
<feature type="transmembrane region" description="Helical" evidence="11">
    <location>
        <begin position="131"/>
        <end position="155"/>
    </location>
</feature>
<dbReference type="RefSeq" id="WP_100366332.1">
    <property type="nucleotide sequence ID" value="NZ_PGTY01000001.1"/>
</dbReference>
<evidence type="ECO:0000256" key="6">
    <source>
        <dbReference type="ARBA" id="ARBA00022692"/>
    </source>
</evidence>
<comment type="subcellular location">
    <subcellularLocation>
        <location evidence="1">Cell membrane</location>
        <topology evidence="1">Multi-pass membrane protein</topology>
    </subcellularLocation>
</comment>
<evidence type="ECO:0000256" key="5">
    <source>
        <dbReference type="ARBA" id="ARBA00022597"/>
    </source>
</evidence>
<accession>A0A2M8WKF9</accession>
<dbReference type="InterPro" id="IPR001851">
    <property type="entry name" value="ABC_transp_permease"/>
</dbReference>
<dbReference type="EMBL" id="PGTY01000001">
    <property type="protein sequence ID" value="PJI91404.1"/>
    <property type="molecule type" value="Genomic_DNA"/>
</dbReference>
<feature type="transmembrane region" description="Helical" evidence="11">
    <location>
        <begin position="74"/>
        <end position="94"/>
    </location>
</feature>
<proteinExistence type="predicted"/>
<dbReference type="Pfam" id="PF02653">
    <property type="entry name" value="BPD_transp_2"/>
    <property type="match status" value="2"/>
</dbReference>
<comment type="function">
    <text evidence="9">Part of the binding-protein-dependent transport system for D-xylose. Probably responsible for the translocation of the substrate across the membrane.</text>
</comment>
<keyword evidence="7 11" id="KW-1133">Transmembrane helix</keyword>
<evidence type="ECO:0000256" key="2">
    <source>
        <dbReference type="ARBA" id="ARBA00022448"/>
    </source>
</evidence>
<keyword evidence="3" id="KW-1003">Cell membrane</keyword>
<dbReference type="GO" id="GO:0005886">
    <property type="term" value="C:plasma membrane"/>
    <property type="evidence" value="ECO:0007669"/>
    <property type="project" value="UniProtKB-SubCell"/>
</dbReference>
<evidence type="ECO:0000256" key="7">
    <source>
        <dbReference type="ARBA" id="ARBA00022989"/>
    </source>
</evidence>
<feature type="transmembrane region" description="Helical" evidence="11">
    <location>
        <begin position="18"/>
        <end position="40"/>
    </location>
</feature>
<organism evidence="12 13">
    <name type="scientific">Yoonia maricola</name>
    <dbReference type="NCBI Taxonomy" id="420999"/>
    <lineage>
        <taxon>Bacteria</taxon>
        <taxon>Pseudomonadati</taxon>
        <taxon>Pseudomonadota</taxon>
        <taxon>Alphaproteobacteria</taxon>
        <taxon>Rhodobacterales</taxon>
        <taxon>Paracoccaceae</taxon>
        <taxon>Yoonia</taxon>
    </lineage>
</organism>
<dbReference type="PANTHER" id="PTHR32196:SF32">
    <property type="entry name" value="XYLOSE TRANSPORT SYSTEM PERMEASE PROTEIN XYLH"/>
    <property type="match status" value="1"/>
</dbReference>
<comment type="caution">
    <text evidence="12">The sequence shown here is derived from an EMBL/GenBank/DDBJ whole genome shotgun (WGS) entry which is preliminary data.</text>
</comment>